<dbReference type="EMBL" id="JACHMP010000001">
    <property type="protein sequence ID" value="MBB5818783.1"/>
    <property type="molecule type" value="Genomic_DNA"/>
</dbReference>
<dbReference type="Proteomes" id="UP000540685">
    <property type="component" value="Unassembled WGS sequence"/>
</dbReference>
<keyword evidence="1" id="KW-0732">Signal</keyword>
<feature type="chain" id="PRO_5031335469" evidence="1">
    <location>
        <begin position="20"/>
        <end position="45"/>
    </location>
</feature>
<dbReference type="RefSeq" id="WP_184854769.1">
    <property type="nucleotide sequence ID" value="NZ_JACHMP010000001.1"/>
</dbReference>
<dbReference type="AlphaFoldDB" id="A0A7W9IET6"/>
<evidence type="ECO:0000313" key="3">
    <source>
        <dbReference type="Proteomes" id="UP000540685"/>
    </source>
</evidence>
<gene>
    <name evidence="2" type="ORF">F4562_001845</name>
</gene>
<reference evidence="2 3" key="1">
    <citation type="submission" date="2020-08" db="EMBL/GenBank/DDBJ databases">
        <title>Sequencing the genomes of 1000 actinobacteria strains.</title>
        <authorList>
            <person name="Klenk H.-P."/>
        </authorList>
    </citation>
    <scope>NUCLEOTIDE SEQUENCE [LARGE SCALE GENOMIC DNA]</scope>
    <source>
        <strain evidence="2 3">DSM 46887</strain>
    </source>
</reference>
<keyword evidence="3" id="KW-1185">Reference proteome</keyword>
<proteinExistence type="predicted"/>
<feature type="signal peptide" evidence="1">
    <location>
        <begin position="1"/>
        <end position="19"/>
    </location>
</feature>
<name>A0A7W9IET6_9ACTN</name>
<comment type="caution">
    <text evidence="2">The sequence shown here is derived from an EMBL/GenBank/DDBJ whole genome shotgun (WGS) entry which is preliminary data.</text>
</comment>
<organism evidence="2 3">
    <name type="scientific">Streptosporangium becharense</name>
    <dbReference type="NCBI Taxonomy" id="1816182"/>
    <lineage>
        <taxon>Bacteria</taxon>
        <taxon>Bacillati</taxon>
        <taxon>Actinomycetota</taxon>
        <taxon>Actinomycetes</taxon>
        <taxon>Streptosporangiales</taxon>
        <taxon>Streptosporangiaceae</taxon>
        <taxon>Streptosporangium</taxon>
    </lineage>
</organism>
<protein>
    <submittedName>
        <fullName evidence="2">Uncharacterized protein</fullName>
    </submittedName>
</protein>
<accession>A0A7W9IET6</accession>
<evidence type="ECO:0000313" key="2">
    <source>
        <dbReference type="EMBL" id="MBB5818783.1"/>
    </source>
</evidence>
<sequence length="45" mass="4300">MAVPSTMTVLVTAVAPAGAAGQAIGAGTVTAAGARHAAALRARRR</sequence>
<evidence type="ECO:0000256" key="1">
    <source>
        <dbReference type="SAM" id="SignalP"/>
    </source>
</evidence>